<proteinExistence type="predicted"/>
<dbReference type="EMBL" id="JAPFFJ010000012">
    <property type="protein sequence ID" value="KAJ6414566.1"/>
    <property type="molecule type" value="Genomic_DNA"/>
</dbReference>
<keyword evidence="3" id="KW-1185">Reference proteome</keyword>
<name>A0AAD6P3E4_9ROSI</name>
<dbReference type="Proteomes" id="UP001162972">
    <property type="component" value="Chromosome 3"/>
</dbReference>
<organism evidence="2 3">
    <name type="scientific">Salix udensis</name>
    <dbReference type="NCBI Taxonomy" id="889485"/>
    <lineage>
        <taxon>Eukaryota</taxon>
        <taxon>Viridiplantae</taxon>
        <taxon>Streptophyta</taxon>
        <taxon>Embryophyta</taxon>
        <taxon>Tracheophyta</taxon>
        <taxon>Spermatophyta</taxon>
        <taxon>Magnoliopsida</taxon>
        <taxon>eudicotyledons</taxon>
        <taxon>Gunneridae</taxon>
        <taxon>Pentapetalae</taxon>
        <taxon>rosids</taxon>
        <taxon>fabids</taxon>
        <taxon>Malpighiales</taxon>
        <taxon>Salicaceae</taxon>
        <taxon>Saliceae</taxon>
        <taxon>Salix</taxon>
    </lineage>
</organism>
<dbReference type="AlphaFoldDB" id="A0AAD6P3E4"/>
<sequence length="160" mass="18127">METDHISRIALIVTINSITICEDAIRGRRDFVWAEDIWPLYPGGSIMSSFFGKGWNDWFTTEEKAVNWKSESWSIRQIFADCKVAFGDGESPFESKQSQLARTNAKSRISENKARLSPALMTGAPDLSPNGDILPKGHLQQELLLLDRPWLEEIKRVSKS</sequence>
<accession>A0AAD6P3E4</accession>
<comment type="caution">
    <text evidence="2">The sequence shown here is derived from an EMBL/GenBank/DDBJ whole genome shotgun (WGS) entry which is preliminary data.</text>
</comment>
<evidence type="ECO:0000313" key="3">
    <source>
        <dbReference type="Proteomes" id="UP001162972"/>
    </source>
</evidence>
<reference evidence="2 3" key="1">
    <citation type="journal article" date="2023" name="Int. J. Mol. Sci.">
        <title>De Novo Assembly and Annotation of 11 Diverse Shrub Willow (Salix) Genomes Reveals Novel Gene Organization in Sex-Linked Regions.</title>
        <authorList>
            <person name="Hyden B."/>
            <person name="Feng K."/>
            <person name="Yates T.B."/>
            <person name="Jawdy S."/>
            <person name="Cereghino C."/>
            <person name="Smart L.B."/>
            <person name="Muchero W."/>
        </authorList>
    </citation>
    <scope>NUCLEOTIDE SEQUENCE [LARGE SCALE GENOMIC DNA]</scope>
    <source>
        <tissue evidence="2">Shoot tip</tissue>
    </source>
</reference>
<evidence type="ECO:0000256" key="1">
    <source>
        <dbReference type="SAM" id="MobiDB-lite"/>
    </source>
</evidence>
<feature type="compositionally biased region" description="Polar residues" evidence="1">
    <location>
        <begin position="94"/>
        <end position="107"/>
    </location>
</feature>
<evidence type="ECO:0000313" key="2">
    <source>
        <dbReference type="EMBL" id="KAJ6414566.1"/>
    </source>
</evidence>
<protein>
    <submittedName>
        <fullName evidence="2">Uncharacterized protein</fullName>
    </submittedName>
</protein>
<feature type="region of interest" description="Disordered" evidence="1">
    <location>
        <begin position="90"/>
        <end position="111"/>
    </location>
</feature>
<gene>
    <name evidence="2" type="ORF">OIU84_003544</name>
</gene>